<comment type="caution">
    <text evidence="1">The sequence shown here is derived from an EMBL/GenBank/DDBJ whole genome shotgun (WGS) entry which is preliminary data.</text>
</comment>
<protein>
    <recommendedName>
        <fullName evidence="3">ESAT-6-like protein</fullName>
    </recommendedName>
</protein>
<dbReference type="InterPro" id="IPR036689">
    <property type="entry name" value="ESAT-6-like_sf"/>
</dbReference>
<sequence>MTLEQDLGAITKAEQDINGRHDELSTLATKLQNECESVPHSVWQGGARQAFDQATMRLHEEMRKTNQTLAVIGEVMQSNRKKIEEEVANQEQSYGGIAQ</sequence>
<dbReference type="Pfam" id="PF06013">
    <property type="entry name" value="WXG100"/>
    <property type="match status" value="1"/>
</dbReference>
<name>A0A4R8S211_9MYCO</name>
<dbReference type="Proteomes" id="UP000295117">
    <property type="component" value="Unassembled WGS sequence"/>
</dbReference>
<gene>
    <name evidence="1" type="ORF">DE4585_02041</name>
</gene>
<dbReference type="AlphaFoldDB" id="A0A4R8S211"/>
<organism evidence="1 2">
    <name type="scientific">Mycobacteroides salmoniphilum</name>
    <dbReference type="NCBI Taxonomy" id="404941"/>
    <lineage>
        <taxon>Bacteria</taxon>
        <taxon>Bacillati</taxon>
        <taxon>Actinomycetota</taxon>
        <taxon>Actinomycetes</taxon>
        <taxon>Mycobacteriales</taxon>
        <taxon>Mycobacteriaceae</taxon>
        <taxon>Mycobacteroides</taxon>
    </lineage>
</organism>
<dbReference type="Gene3D" id="1.10.287.1060">
    <property type="entry name" value="ESAT-6-like"/>
    <property type="match status" value="1"/>
</dbReference>
<accession>A0A4R8S211</accession>
<dbReference type="SUPFAM" id="SSF140453">
    <property type="entry name" value="EsxAB dimer-like"/>
    <property type="match status" value="1"/>
</dbReference>
<evidence type="ECO:0000313" key="2">
    <source>
        <dbReference type="Proteomes" id="UP000295117"/>
    </source>
</evidence>
<dbReference type="RefSeq" id="WP_134070982.1">
    <property type="nucleotide sequence ID" value="NZ_PECH01000006.1"/>
</dbReference>
<dbReference type="EMBL" id="PECH01000006">
    <property type="protein sequence ID" value="TDZ83246.1"/>
    <property type="molecule type" value="Genomic_DNA"/>
</dbReference>
<evidence type="ECO:0008006" key="3">
    <source>
        <dbReference type="Google" id="ProtNLM"/>
    </source>
</evidence>
<dbReference type="InterPro" id="IPR010310">
    <property type="entry name" value="T7SS_ESAT-6-like"/>
</dbReference>
<proteinExistence type="predicted"/>
<reference evidence="1 2" key="1">
    <citation type="journal article" date="2019" name="Sci. Rep.">
        <title>Extended insight into the Mycobacterium chelonae-abscessus complex through whole genome sequencing of Mycobacterium salmoniphilum outbreak and Mycobacterium salmoniphilum-like strains.</title>
        <authorList>
            <person name="Behra P.R.K."/>
            <person name="Das S."/>
            <person name="Pettersson B.M.F."/>
            <person name="Shirreff L."/>
            <person name="DuCote T."/>
            <person name="Jacobsson K.G."/>
            <person name="Ennis D.G."/>
            <person name="Kirsebom L.A."/>
        </authorList>
    </citation>
    <scope>NUCLEOTIDE SEQUENCE [LARGE SCALE GENOMIC DNA]</scope>
    <source>
        <strain evidence="1 2">DE 4585</strain>
    </source>
</reference>
<evidence type="ECO:0000313" key="1">
    <source>
        <dbReference type="EMBL" id="TDZ83246.1"/>
    </source>
</evidence>